<gene>
    <name evidence="3" type="ORF">H7A79_1609</name>
</gene>
<reference evidence="3" key="1">
    <citation type="submission" date="2024-06" db="EMBL/GenBank/DDBJ databases">
        <title>Complete Genome Sequence of mouse commensal type strain Neisseria musculi.</title>
        <authorList>
            <person name="Thapa E."/>
            <person name="Aluvathingal J."/>
            <person name="Nadendla S."/>
            <person name="Mehta A."/>
            <person name="Tettelin H."/>
            <person name="Weyand N.J."/>
        </authorList>
    </citation>
    <scope>NUCLEOTIDE SEQUENCE</scope>
    <source>
        <strain evidence="3">NW831</strain>
    </source>
</reference>
<dbReference type="EMBL" id="CP060414">
    <property type="protein sequence ID" value="QNT58960.1"/>
    <property type="molecule type" value="Genomic_DNA"/>
</dbReference>
<evidence type="ECO:0000313" key="4">
    <source>
        <dbReference type="Proteomes" id="UP000516412"/>
    </source>
</evidence>
<evidence type="ECO:0000256" key="1">
    <source>
        <dbReference type="SAM" id="Coils"/>
    </source>
</evidence>
<keyword evidence="1" id="KW-0175">Coiled coil</keyword>
<evidence type="ECO:0000313" key="3">
    <source>
        <dbReference type="EMBL" id="QNT58960.1"/>
    </source>
</evidence>
<name>A0A7H1MBE5_9NEIS</name>
<sequence length="174" mass="18432">MWARVVKNPLTAALAALCLLLAAAVVGQAAYRHFVSSPAQYRAGQADKAAEISRSLAAARAEQAAETLAKERKQAAALAAAQAEIEKEKQNAQTAVNHLRRELGRVQQYAAAQSGRRNLPAAAASAGAPDETSAWGWQLFGKCAAEYAAMAEAADHQRNDLAEWQAYGRTVSGD</sequence>
<keyword evidence="4" id="KW-1185">Reference proteome</keyword>
<keyword evidence="2" id="KW-0732">Signal</keyword>
<evidence type="ECO:0000256" key="2">
    <source>
        <dbReference type="SAM" id="SignalP"/>
    </source>
</evidence>
<organism evidence="3 4">
    <name type="scientific">Neisseria musculi</name>
    <dbReference type="NCBI Taxonomy" id="1815583"/>
    <lineage>
        <taxon>Bacteria</taxon>
        <taxon>Pseudomonadati</taxon>
        <taxon>Pseudomonadota</taxon>
        <taxon>Betaproteobacteria</taxon>
        <taxon>Neisseriales</taxon>
        <taxon>Neisseriaceae</taxon>
        <taxon>Neisseria</taxon>
    </lineage>
</organism>
<feature type="chain" id="PRO_5028951500" evidence="2">
    <location>
        <begin position="30"/>
        <end position="174"/>
    </location>
</feature>
<dbReference type="AlphaFoldDB" id="A0A7H1MBE5"/>
<proteinExistence type="predicted"/>
<feature type="signal peptide" evidence="2">
    <location>
        <begin position="1"/>
        <end position="29"/>
    </location>
</feature>
<dbReference type="Proteomes" id="UP000516412">
    <property type="component" value="Chromosome"/>
</dbReference>
<accession>A0A7H1MBE5</accession>
<dbReference type="KEGG" id="nmus:H7A79_1609"/>
<feature type="coiled-coil region" evidence="1">
    <location>
        <begin position="58"/>
        <end position="102"/>
    </location>
</feature>
<protein>
    <submittedName>
        <fullName evidence="3">Uncharacterized protein</fullName>
    </submittedName>
</protein>
<dbReference type="RefSeq" id="WP_186999970.1">
    <property type="nucleotide sequence ID" value="NZ_CP060414.2"/>
</dbReference>